<dbReference type="OMA" id="CFKHLRC"/>
<dbReference type="Proteomes" id="UP000008143">
    <property type="component" value="Chromosome 6"/>
</dbReference>
<dbReference type="Pfam" id="PF07782">
    <property type="entry name" value="DC_STAMP"/>
    <property type="match status" value="1"/>
</dbReference>
<evidence type="ECO:0000259" key="6">
    <source>
        <dbReference type="Pfam" id="PF07782"/>
    </source>
</evidence>
<organism evidence="7 8">
    <name type="scientific">Xenopus tropicalis</name>
    <name type="common">Western clawed frog</name>
    <name type="synonym">Silurana tropicalis</name>
    <dbReference type="NCBI Taxonomy" id="8364"/>
    <lineage>
        <taxon>Eukaryota</taxon>
        <taxon>Metazoa</taxon>
        <taxon>Chordata</taxon>
        <taxon>Craniata</taxon>
        <taxon>Vertebrata</taxon>
        <taxon>Euteleostomi</taxon>
        <taxon>Amphibia</taxon>
        <taxon>Batrachia</taxon>
        <taxon>Anura</taxon>
        <taxon>Pipoidea</taxon>
        <taxon>Pipidae</taxon>
        <taxon>Xenopodinae</taxon>
        <taxon>Xenopus</taxon>
        <taxon>Silurana</taxon>
    </lineage>
</organism>
<dbReference type="PANTHER" id="PTHR21041:SF2">
    <property type="entry name" value="DENDRITIC CELL-SPECIFIC TRANSMEMBRANE PROTEIN"/>
    <property type="match status" value="1"/>
</dbReference>
<dbReference type="GO" id="GO:0009986">
    <property type="term" value="C:cell surface"/>
    <property type="evidence" value="ECO:0000318"/>
    <property type="project" value="GO_Central"/>
</dbReference>
<feature type="transmembrane region" description="Helical" evidence="5">
    <location>
        <begin position="401"/>
        <end position="422"/>
    </location>
</feature>
<evidence type="ECO:0000256" key="3">
    <source>
        <dbReference type="ARBA" id="ARBA00022989"/>
    </source>
</evidence>
<feature type="transmembrane region" description="Helical" evidence="5">
    <location>
        <begin position="285"/>
        <end position="313"/>
    </location>
</feature>
<sequence length="520" mass="59073">MGVFANGRGSGWKNTTYFSFLCVALGSTISFSFFLLLRLSSAFTPTVSLAVASSLAVLLSILFFFYKALRCMSVLFLLSCGMKEGRNGVITVGAGVVMFYNIKNIFNNLRILADSITCDLESKRVSLRAMPFEFYREAIERVYNESKKFFALNNEIFSYTDKFQCNILVYDKGLKTMVNETKQQIHDVTATIMHLIGIASYAAHIVILVLGISIILCGTGFFVRKFLSQGSKHFENKYITKTFVRYDNSRKEQNESGVLPLNKQERHNYIRIPCLKIPTKECKRVALFLVPVFVNITVWALITFVDLMLYWLIVTGSTHLQELPPLTVPIHVSLTVSTQCLQFGNKAVSKPVIPNLSLNNEKLLDIPISEDSVNTHNSSFQIHLFDPKCSPKPGISLSVSWISLSIIIPILFLFGFLSSFLIQIKLLLIASFYPDKELERIQYLHSKILRKRMKAGSSARRKALRDIVLKTSFWFPILARKQLLYENLPSQMGKYDHQDIDRGTEFNQGFVNPVFEEEAK</sequence>
<feature type="transmembrane region" description="Helical" evidence="5">
    <location>
        <begin position="49"/>
        <end position="69"/>
    </location>
</feature>
<accession>A0A8J1JRE1</accession>
<dbReference type="InterPro" id="IPR051856">
    <property type="entry name" value="CSR-E3_Ligase_Protein"/>
</dbReference>
<evidence type="ECO:0000313" key="8">
    <source>
        <dbReference type="RefSeq" id="XP_031760463.1"/>
    </source>
</evidence>
<protein>
    <submittedName>
        <fullName evidence="8">Dendritic cell-specific transmembrane protein</fullName>
    </submittedName>
</protein>
<proteinExistence type="predicted"/>
<dbReference type="GO" id="GO:0005789">
    <property type="term" value="C:endoplasmic reticulum membrane"/>
    <property type="evidence" value="ECO:0000318"/>
    <property type="project" value="GO_Central"/>
</dbReference>
<dbReference type="InterPro" id="IPR012858">
    <property type="entry name" value="DC_STAMP-like"/>
</dbReference>
<feature type="domain" description="Dendritic cell-specific transmembrane protein-like" evidence="6">
    <location>
        <begin position="234"/>
        <end position="445"/>
    </location>
</feature>
<dbReference type="PANTHER" id="PTHR21041">
    <property type="entry name" value="DENDRITIC CELL-SPECIFIC TRANSMEMBRANE PROTEIN"/>
    <property type="match status" value="1"/>
</dbReference>
<reference evidence="8" key="1">
    <citation type="submission" date="2025-08" db="UniProtKB">
        <authorList>
            <consortium name="RefSeq"/>
        </authorList>
    </citation>
    <scope>IDENTIFICATION</scope>
    <source>
        <strain evidence="8">Nigerian</strain>
        <tissue evidence="8">Liver and blood</tissue>
    </source>
</reference>
<dbReference type="CTD" id="81501"/>
<feature type="transmembrane region" description="Helical" evidence="5">
    <location>
        <begin position="201"/>
        <end position="223"/>
    </location>
</feature>
<gene>
    <name evidence="8 9" type="primary">dcstamp</name>
</gene>
<dbReference type="OrthoDB" id="9949280at2759"/>
<keyword evidence="3 5" id="KW-1133">Transmembrane helix</keyword>
<evidence type="ECO:0000256" key="4">
    <source>
        <dbReference type="ARBA" id="ARBA00023136"/>
    </source>
</evidence>
<evidence type="ECO:0000256" key="5">
    <source>
        <dbReference type="SAM" id="Phobius"/>
    </source>
</evidence>
<keyword evidence="2 5" id="KW-0812">Transmembrane</keyword>
<keyword evidence="7" id="KW-1185">Reference proteome</keyword>
<evidence type="ECO:0000313" key="9">
    <source>
        <dbReference type="Xenbase" id="XB-GENE-980141"/>
    </source>
</evidence>
<comment type="subcellular location">
    <subcellularLocation>
        <location evidence="1">Membrane</location>
        <topology evidence="1">Multi-pass membrane protein</topology>
    </subcellularLocation>
</comment>
<feature type="transmembrane region" description="Helical" evidence="5">
    <location>
        <begin position="17"/>
        <end position="37"/>
    </location>
</feature>
<evidence type="ECO:0000313" key="7">
    <source>
        <dbReference type="Proteomes" id="UP000008143"/>
    </source>
</evidence>
<evidence type="ECO:0000256" key="1">
    <source>
        <dbReference type="ARBA" id="ARBA00004141"/>
    </source>
</evidence>
<dbReference type="AGR" id="Xenbase:XB-GENE-980141"/>
<keyword evidence="4 5" id="KW-0472">Membrane</keyword>
<dbReference type="GeneID" id="101732559"/>
<dbReference type="Xenbase" id="XB-GENE-980141">
    <property type="gene designation" value="dcstamp"/>
</dbReference>
<name>A0A8J1JRE1_XENTR</name>
<dbReference type="AlphaFoldDB" id="A0A8J1JRE1"/>
<dbReference type="KEGG" id="xtr:101732559"/>
<evidence type="ECO:0000256" key="2">
    <source>
        <dbReference type="ARBA" id="ARBA00022692"/>
    </source>
</evidence>
<dbReference type="RefSeq" id="XP_031760463.1">
    <property type="nucleotide sequence ID" value="XM_031904603.1"/>
</dbReference>